<feature type="transmembrane region" description="Helical" evidence="1">
    <location>
        <begin position="66"/>
        <end position="83"/>
    </location>
</feature>
<keyword evidence="1" id="KW-0472">Membrane</keyword>
<dbReference type="RefSeq" id="WP_317835782.1">
    <property type="nucleotide sequence ID" value="NZ_CP136920.1"/>
</dbReference>
<evidence type="ECO:0000313" key="3">
    <source>
        <dbReference type="Proteomes" id="UP001304300"/>
    </source>
</evidence>
<sequence>MDINTTVAIVGANFGIGAGIIGTYIGFRYHSHPKETIFNALMASILLLAVLAQLTATLLLTSPWKHLSWTAYFLFLPFFIAFWNKRSSEPSLS</sequence>
<keyword evidence="1" id="KW-0812">Transmembrane</keyword>
<dbReference type="EMBL" id="CP136920">
    <property type="protein sequence ID" value="WOO43238.1"/>
    <property type="molecule type" value="Genomic_DNA"/>
</dbReference>
<evidence type="ECO:0000313" key="2">
    <source>
        <dbReference type="EMBL" id="WOO43238.1"/>
    </source>
</evidence>
<dbReference type="KEGG" id="puo:RZN69_09065"/>
<keyword evidence="1" id="KW-1133">Transmembrane helix</keyword>
<feature type="transmembrane region" description="Helical" evidence="1">
    <location>
        <begin position="37"/>
        <end position="60"/>
    </location>
</feature>
<dbReference type="AlphaFoldDB" id="A0AAQ3QT28"/>
<feature type="transmembrane region" description="Helical" evidence="1">
    <location>
        <begin position="6"/>
        <end position="25"/>
    </location>
</feature>
<organism evidence="2 3">
    <name type="scientific">Rubellicoccus peritrichatus</name>
    <dbReference type="NCBI Taxonomy" id="3080537"/>
    <lineage>
        <taxon>Bacteria</taxon>
        <taxon>Pseudomonadati</taxon>
        <taxon>Verrucomicrobiota</taxon>
        <taxon>Opitutia</taxon>
        <taxon>Puniceicoccales</taxon>
        <taxon>Cerasicoccaceae</taxon>
        <taxon>Rubellicoccus</taxon>
    </lineage>
</organism>
<gene>
    <name evidence="2" type="ORF">RZN69_09065</name>
</gene>
<evidence type="ECO:0000256" key="1">
    <source>
        <dbReference type="SAM" id="Phobius"/>
    </source>
</evidence>
<accession>A0AAQ3QT28</accession>
<reference evidence="2 3" key="1">
    <citation type="submission" date="2023-10" db="EMBL/GenBank/DDBJ databases">
        <title>Rubellicoccus peritrichatus gen. nov., sp. nov., isolated from an algae of coral reef tank.</title>
        <authorList>
            <person name="Luo J."/>
        </authorList>
    </citation>
    <scope>NUCLEOTIDE SEQUENCE [LARGE SCALE GENOMIC DNA]</scope>
    <source>
        <strain evidence="2 3">CR14</strain>
    </source>
</reference>
<proteinExistence type="predicted"/>
<keyword evidence="3" id="KW-1185">Reference proteome</keyword>
<protein>
    <submittedName>
        <fullName evidence="2">Uncharacterized protein</fullName>
    </submittedName>
</protein>
<dbReference type="Proteomes" id="UP001304300">
    <property type="component" value="Chromosome"/>
</dbReference>
<name>A0AAQ3QT28_9BACT</name>